<feature type="compositionally biased region" description="Polar residues" evidence="1">
    <location>
        <begin position="112"/>
        <end position="151"/>
    </location>
</feature>
<organism evidence="3 4">
    <name type="scientific">Penicillium steckii</name>
    <dbReference type="NCBI Taxonomy" id="303698"/>
    <lineage>
        <taxon>Eukaryota</taxon>
        <taxon>Fungi</taxon>
        <taxon>Dikarya</taxon>
        <taxon>Ascomycota</taxon>
        <taxon>Pezizomycotina</taxon>
        <taxon>Eurotiomycetes</taxon>
        <taxon>Eurotiomycetidae</taxon>
        <taxon>Eurotiales</taxon>
        <taxon>Aspergillaceae</taxon>
        <taxon>Penicillium</taxon>
    </lineage>
</organism>
<dbReference type="EMBL" id="MLKD01000017">
    <property type="protein sequence ID" value="OQE18564.1"/>
    <property type="molecule type" value="Genomic_DNA"/>
</dbReference>
<dbReference type="PROSITE" id="PS50888">
    <property type="entry name" value="BHLH"/>
    <property type="match status" value="1"/>
</dbReference>
<dbReference type="PANTHER" id="PTHR47336:SF4">
    <property type="entry name" value="BHLH TRANSCRIPTION FACTOR (EUROFUNG)"/>
    <property type="match status" value="1"/>
</dbReference>
<feature type="domain" description="BHLH" evidence="2">
    <location>
        <begin position="212"/>
        <end position="272"/>
    </location>
</feature>
<dbReference type="STRING" id="303698.A0A1V6SXU1"/>
<evidence type="ECO:0000313" key="3">
    <source>
        <dbReference type="EMBL" id="OQE18564.1"/>
    </source>
</evidence>
<sequence length="304" mass="33645">MCIPPISTMAAFSRPNPMSTLTAEDERYLNQQLSPQPRPMDMYPGTKANDPLPVNWTYDSAIDLFSVNPADMDPVSFDFSEMTNADTKDLFMDPFGTPTINGFTMPTDDAVSPSSQELDSDDQSWSTGARQSIDMTMPESSINPNKPITRNSSQNSSARWSSSPEIKAEEYTAPRSQKQSTTSTSSNGRKARSLSQDSNHSTNQDPQTRNAAKRAAHNIIEKRYRTNMNAKFLSLEKAISPAGVHKQTSRAGAGSLKKSEILTNALTYIDNVQQENQALHKELALLKQNLLPGGIWRHSKQSRV</sequence>
<comment type="caution">
    <text evidence="3">The sequence shown here is derived from an EMBL/GenBank/DDBJ whole genome shotgun (WGS) entry which is preliminary data.</text>
</comment>
<dbReference type="PANTHER" id="PTHR47336">
    <property type="entry name" value="TRANSCRIPTION FACTOR HMS1-RELATED"/>
    <property type="match status" value="1"/>
</dbReference>
<proteinExistence type="predicted"/>
<feature type="region of interest" description="Disordered" evidence="1">
    <location>
        <begin position="99"/>
        <end position="214"/>
    </location>
</feature>
<dbReference type="Pfam" id="PF00010">
    <property type="entry name" value="HLH"/>
    <property type="match status" value="1"/>
</dbReference>
<evidence type="ECO:0000259" key="2">
    <source>
        <dbReference type="PROSITE" id="PS50888"/>
    </source>
</evidence>
<protein>
    <recommendedName>
        <fullName evidence="2">BHLH domain-containing protein</fullName>
    </recommendedName>
</protein>
<dbReference type="AlphaFoldDB" id="A0A1V6SXU1"/>
<accession>A0A1V6SXU1</accession>
<gene>
    <name evidence="3" type="ORF">PENSTE_c017G09254</name>
</gene>
<evidence type="ECO:0000256" key="1">
    <source>
        <dbReference type="SAM" id="MobiDB-lite"/>
    </source>
</evidence>
<dbReference type="InterPro" id="IPR036638">
    <property type="entry name" value="HLH_DNA-bd_sf"/>
</dbReference>
<dbReference type="Gene3D" id="4.10.280.10">
    <property type="entry name" value="Helix-loop-helix DNA-binding domain"/>
    <property type="match status" value="1"/>
</dbReference>
<dbReference type="SUPFAM" id="SSF47459">
    <property type="entry name" value="HLH, helix-loop-helix DNA-binding domain"/>
    <property type="match status" value="1"/>
</dbReference>
<dbReference type="SMART" id="SM00353">
    <property type="entry name" value="HLH"/>
    <property type="match status" value="1"/>
</dbReference>
<dbReference type="Proteomes" id="UP000191285">
    <property type="component" value="Unassembled WGS sequence"/>
</dbReference>
<dbReference type="InterPro" id="IPR052099">
    <property type="entry name" value="Regulatory_TF_Diverse"/>
</dbReference>
<name>A0A1V6SXU1_9EURO</name>
<dbReference type="InterPro" id="IPR011598">
    <property type="entry name" value="bHLH_dom"/>
</dbReference>
<feature type="compositionally biased region" description="Low complexity" evidence="1">
    <location>
        <begin position="152"/>
        <end position="163"/>
    </location>
</feature>
<dbReference type="GO" id="GO:0046983">
    <property type="term" value="F:protein dimerization activity"/>
    <property type="evidence" value="ECO:0007669"/>
    <property type="project" value="InterPro"/>
</dbReference>
<evidence type="ECO:0000313" key="4">
    <source>
        <dbReference type="Proteomes" id="UP000191285"/>
    </source>
</evidence>
<feature type="compositionally biased region" description="Polar residues" evidence="1">
    <location>
        <begin position="193"/>
        <end position="210"/>
    </location>
</feature>
<reference evidence="4" key="1">
    <citation type="journal article" date="2017" name="Nat. Microbiol.">
        <title>Global analysis of biosynthetic gene clusters reveals vast potential of secondary metabolite production in Penicillium species.</title>
        <authorList>
            <person name="Nielsen J.C."/>
            <person name="Grijseels S."/>
            <person name="Prigent S."/>
            <person name="Ji B."/>
            <person name="Dainat J."/>
            <person name="Nielsen K.F."/>
            <person name="Frisvad J.C."/>
            <person name="Workman M."/>
            <person name="Nielsen J."/>
        </authorList>
    </citation>
    <scope>NUCLEOTIDE SEQUENCE [LARGE SCALE GENOMIC DNA]</scope>
    <source>
        <strain evidence="4">IBT 24891</strain>
    </source>
</reference>
<dbReference type="OrthoDB" id="2133190at2759"/>
<keyword evidence="4" id="KW-1185">Reference proteome</keyword>